<keyword evidence="5" id="KW-1185">Reference proteome</keyword>
<evidence type="ECO:0000259" key="2">
    <source>
        <dbReference type="Pfam" id="PF00263"/>
    </source>
</evidence>
<dbReference type="InterPro" id="IPR050810">
    <property type="entry name" value="Bact_Secretion_Sys_Channel"/>
</dbReference>
<evidence type="ECO:0000256" key="1">
    <source>
        <dbReference type="RuleBase" id="RU004003"/>
    </source>
</evidence>
<dbReference type="GO" id="GO:0009306">
    <property type="term" value="P:protein secretion"/>
    <property type="evidence" value="ECO:0007669"/>
    <property type="project" value="InterPro"/>
</dbReference>
<dbReference type="PRINTS" id="PR00811">
    <property type="entry name" value="BCTERIALGSPD"/>
</dbReference>
<dbReference type="EMBL" id="JAAIVJ010000008">
    <property type="protein sequence ID" value="NEY91257.1"/>
    <property type="molecule type" value="Genomic_DNA"/>
</dbReference>
<organism evidence="4 5">
    <name type="scientific">Tabrizicola oligotrophica</name>
    <dbReference type="NCBI Taxonomy" id="2710650"/>
    <lineage>
        <taxon>Bacteria</taxon>
        <taxon>Pseudomonadati</taxon>
        <taxon>Pseudomonadota</taxon>
        <taxon>Alphaproteobacteria</taxon>
        <taxon>Rhodobacterales</taxon>
        <taxon>Paracoccaceae</taxon>
        <taxon>Tabrizicola</taxon>
    </lineage>
</organism>
<protein>
    <submittedName>
        <fullName evidence="4">Type II and III secretion system protein family protein</fullName>
    </submittedName>
</protein>
<dbReference type="InterPro" id="IPR032789">
    <property type="entry name" value="T2SS-T3SS_pil_N"/>
</dbReference>
<comment type="similarity">
    <text evidence="1">Belongs to the bacterial secretin family.</text>
</comment>
<accession>A0A6M0QV19</accession>
<dbReference type="PANTHER" id="PTHR30332:SF17">
    <property type="entry name" value="TYPE IV PILIATION SYSTEM PROTEIN DR_0774-RELATED"/>
    <property type="match status" value="1"/>
</dbReference>
<dbReference type="Pfam" id="PF00263">
    <property type="entry name" value="Secretin"/>
    <property type="match status" value="1"/>
</dbReference>
<feature type="domain" description="Type II/III secretion system secretin-like" evidence="2">
    <location>
        <begin position="212"/>
        <end position="372"/>
    </location>
</feature>
<dbReference type="PRINTS" id="PR01032">
    <property type="entry name" value="PHAGEIV"/>
</dbReference>
<reference evidence="4 5" key="1">
    <citation type="submission" date="2020-02" db="EMBL/GenBank/DDBJ databases">
        <authorList>
            <person name="Chen W.-M."/>
        </authorList>
    </citation>
    <scope>NUCLEOTIDE SEQUENCE [LARGE SCALE GENOMIC DNA]</scope>
    <source>
        <strain evidence="4 5">KMS-5</strain>
    </source>
</reference>
<name>A0A6M0QV19_9RHOB</name>
<dbReference type="GO" id="GO:0015627">
    <property type="term" value="C:type II protein secretion system complex"/>
    <property type="evidence" value="ECO:0007669"/>
    <property type="project" value="TreeGrafter"/>
</dbReference>
<gene>
    <name evidence="4" type="ORF">G4Z14_13205</name>
</gene>
<evidence type="ECO:0000313" key="5">
    <source>
        <dbReference type="Proteomes" id="UP000477782"/>
    </source>
</evidence>
<dbReference type="Proteomes" id="UP000477782">
    <property type="component" value="Unassembled WGS sequence"/>
</dbReference>
<comment type="caution">
    <text evidence="4">The sequence shown here is derived from an EMBL/GenBank/DDBJ whole genome shotgun (WGS) entry which is preliminary data.</text>
</comment>
<dbReference type="InterPro" id="IPR004846">
    <property type="entry name" value="T2SS/T3SS_dom"/>
</dbReference>
<dbReference type="PANTHER" id="PTHR30332">
    <property type="entry name" value="PROBABLE GENERAL SECRETION PATHWAY PROTEIN D"/>
    <property type="match status" value="1"/>
</dbReference>
<dbReference type="Pfam" id="PF13629">
    <property type="entry name" value="T2SS-T3SS_pil_N"/>
    <property type="match status" value="1"/>
</dbReference>
<dbReference type="AlphaFoldDB" id="A0A6M0QV19"/>
<evidence type="ECO:0000313" key="4">
    <source>
        <dbReference type="EMBL" id="NEY91257.1"/>
    </source>
</evidence>
<dbReference type="InterPro" id="IPR001775">
    <property type="entry name" value="GspD/PilQ"/>
</dbReference>
<sequence length="437" mass="46479">MTLKPGFTMTIITNTPFNDVVVGDANVADVFPLTGASAYVQGRTAGATNISFYDADKKLMGSAILKVEVDFAELNRAISSAVPSANVDVDNINGRIRLSGAVKDGVDLKRVLEIAMQFSTDPVVNAIRVTDPQQVQLDVRIIEISRTSGRELGVELNATNAGVSRGSTGGVPDPATGHVTDGIVSGNAPFGSFIGNLLQIAGTEIDAVINVLEGRGLARRLANPTLVTTSGVEANFVVGGEVPITSAVAGENGVMATQTDYREYGVRLNFIPVVMDDGLISLRIRPEVSDIDTSVTVNGQPAFISRKADTTVTLRDGQSFAIAGLLQVDNERNLKQVPWMGQIPVLGALFRSSAFQKKETDLVILVTPRLVKPGTPAEPLASPLDNSRSSNDVEMFLLGMLEVDKQMIRAFKNGDGTVGPYGHIIDLEFDDAVIKKQ</sequence>
<feature type="domain" description="Pilus formation protein N-terminal" evidence="3">
    <location>
        <begin position="2"/>
        <end position="64"/>
    </location>
</feature>
<proteinExistence type="inferred from homology"/>
<evidence type="ECO:0000259" key="3">
    <source>
        <dbReference type="Pfam" id="PF13629"/>
    </source>
</evidence>